<reference evidence="1" key="2">
    <citation type="journal article" date="2015" name="Fish Shellfish Immunol.">
        <title>Early steps in the European eel (Anguilla anguilla)-Vibrio vulnificus interaction in the gills: Role of the RtxA13 toxin.</title>
        <authorList>
            <person name="Callol A."/>
            <person name="Pajuelo D."/>
            <person name="Ebbesson L."/>
            <person name="Teles M."/>
            <person name="MacKenzie S."/>
            <person name="Amaro C."/>
        </authorList>
    </citation>
    <scope>NUCLEOTIDE SEQUENCE</scope>
</reference>
<accession>A0A0E9XJX7</accession>
<evidence type="ECO:0000313" key="1">
    <source>
        <dbReference type="EMBL" id="JAI02960.1"/>
    </source>
</evidence>
<proteinExistence type="predicted"/>
<protein>
    <submittedName>
        <fullName evidence="1">Uncharacterized protein</fullName>
    </submittedName>
</protein>
<dbReference type="EMBL" id="GBXM01005618">
    <property type="protein sequence ID" value="JAI02960.1"/>
    <property type="molecule type" value="Transcribed_RNA"/>
</dbReference>
<reference evidence="1" key="1">
    <citation type="submission" date="2014-11" db="EMBL/GenBank/DDBJ databases">
        <authorList>
            <person name="Amaro Gonzalez C."/>
        </authorList>
    </citation>
    <scope>NUCLEOTIDE SEQUENCE</scope>
</reference>
<sequence>MEAHGHCNIAIIPTSFCEQDIPNHKNNVALLKKQGLLHGAAPSLPLFPSVAASDHSWLPQNRCMMDR</sequence>
<dbReference type="AlphaFoldDB" id="A0A0E9XJX7"/>
<name>A0A0E9XJX7_ANGAN</name>
<organism evidence="1">
    <name type="scientific">Anguilla anguilla</name>
    <name type="common">European freshwater eel</name>
    <name type="synonym">Muraena anguilla</name>
    <dbReference type="NCBI Taxonomy" id="7936"/>
    <lineage>
        <taxon>Eukaryota</taxon>
        <taxon>Metazoa</taxon>
        <taxon>Chordata</taxon>
        <taxon>Craniata</taxon>
        <taxon>Vertebrata</taxon>
        <taxon>Euteleostomi</taxon>
        <taxon>Actinopterygii</taxon>
        <taxon>Neopterygii</taxon>
        <taxon>Teleostei</taxon>
        <taxon>Anguilliformes</taxon>
        <taxon>Anguillidae</taxon>
        <taxon>Anguilla</taxon>
    </lineage>
</organism>